<keyword evidence="1" id="KW-0812">Transmembrane</keyword>
<dbReference type="InterPro" id="IPR051158">
    <property type="entry name" value="Metallophosphoesterase_sf"/>
</dbReference>
<dbReference type="AlphaFoldDB" id="G9ZF08"/>
<dbReference type="EMBL" id="AGCM01000073">
    <property type="protein sequence ID" value="EHM54328.1"/>
    <property type="molecule type" value="Genomic_DNA"/>
</dbReference>
<evidence type="ECO:0000256" key="1">
    <source>
        <dbReference type="SAM" id="Phobius"/>
    </source>
</evidence>
<dbReference type="HOGENOM" id="CLU_025443_0_0_6"/>
<feature type="transmembrane region" description="Helical" evidence="1">
    <location>
        <begin position="39"/>
        <end position="59"/>
    </location>
</feature>
<dbReference type="PANTHER" id="PTHR31302">
    <property type="entry name" value="TRANSMEMBRANE PROTEIN WITH METALLOPHOSPHOESTERASE DOMAIN-RELATED"/>
    <property type="match status" value="1"/>
</dbReference>
<dbReference type="PATRIC" id="fig|797473.3.peg.1087"/>
<name>G9ZF08_9GAMM</name>
<feature type="transmembrane region" description="Helical" evidence="1">
    <location>
        <begin position="65"/>
        <end position="89"/>
    </location>
</feature>
<dbReference type="InterPro" id="IPR004843">
    <property type="entry name" value="Calcineurin-like_PHP"/>
</dbReference>
<feature type="domain" description="Calcineurin-like phosphoesterase" evidence="2">
    <location>
        <begin position="140"/>
        <end position="304"/>
    </location>
</feature>
<comment type="caution">
    <text evidence="3">The sequence shown here is derived from an EMBL/GenBank/DDBJ whole genome shotgun (WGS) entry which is preliminary data.</text>
</comment>
<evidence type="ECO:0000313" key="4">
    <source>
        <dbReference type="Proteomes" id="UP000004750"/>
    </source>
</evidence>
<dbReference type="PANTHER" id="PTHR31302:SF0">
    <property type="entry name" value="TRANSMEMBRANE PROTEIN WITH METALLOPHOSPHOESTERASE DOMAIN"/>
    <property type="match status" value="1"/>
</dbReference>
<sequence length="363" mass="40958">MYMPRWFFILFVFLVMQLLLWVFARSLRFLLGDRPRRHLTASIFVLADGSLLVTMTHLFPVLFIVQAWMIASLWLWFMVAAVAYPLYCIGRHFAPQRAARLLRVFLPTGFAALFAWGFFNANATVVRHYQVRLPKAMAPLRIGVASDIHLGGNFFYGARELDRLAALMAQEKVDIILLPGDVINDNVRAFRAENMQPHLQALRAPLGVYATLGNHEFYGDAEENAQALRDSGVRLLRDEAVVVADRLVLVGRDDEMHANRPPLAALLDGVRRDLPIIVLDHRPSDISANVQTAMDMQVSGHAHRGQVFPANFIVQAMYRLAYGHENIEGKEVFVSSGYGFWGVPLRLGSRSEIFVIDVNDIKS</sequence>
<dbReference type="GO" id="GO:0016787">
    <property type="term" value="F:hydrolase activity"/>
    <property type="evidence" value="ECO:0007669"/>
    <property type="project" value="InterPro"/>
</dbReference>
<proteinExistence type="predicted"/>
<evidence type="ECO:0000313" key="3">
    <source>
        <dbReference type="EMBL" id="EHM54328.1"/>
    </source>
</evidence>
<dbReference type="Proteomes" id="UP000004750">
    <property type="component" value="Unassembled WGS sequence"/>
</dbReference>
<feature type="transmembrane region" description="Helical" evidence="1">
    <location>
        <begin position="101"/>
        <end position="119"/>
    </location>
</feature>
<dbReference type="STRING" id="797473.HMPREF9080_01348"/>
<reference evidence="3 4" key="1">
    <citation type="submission" date="2011-08" db="EMBL/GenBank/DDBJ databases">
        <authorList>
            <person name="Weinstock G."/>
            <person name="Sodergren E."/>
            <person name="Clifton S."/>
            <person name="Fulton L."/>
            <person name="Fulton B."/>
            <person name="Courtney L."/>
            <person name="Fronick C."/>
            <person name="Harrison M."/>
            <person name="Strong C."/>
            <person name="Farmer C."/>
            <person name="Delahaunty K."/>
            <person name="Markovic C."/>
            <person name="Hall O."/>
            <person name="Minx P."/>
            <person name="Tomlinson C."/>
            <person name="Mitreva M."/>
            <person name="Hou S."/>
            <person name="Chen J."/>
            <person name="Wollam A."/>
            <person name="Pepin K.H."/>
            <person name="Johnson M."/>
            <person name="Bhonagiri V."/>
            <person name="Zhang X."/>
            <person name="Suruliraj S."/>
            <person name="Warren W."/>
            <person name="Chinwalla A."/>
            <person name="Mardis E.R."/>
            <person name="Wilson R.K."/>
        </authorList>
    </citation>
    <scope>NUCLEOTIDE SEQUENCE [LARGE SCALE GENOMIC DNA]</scope>
    <source>
        <strain evidence="3 4">F0432</strain>
    </source>
</reference>
<feature type="transmembrane region" description="Helical" evidence="1">
    <location>
        <begin position="6"/>
        <end position="27"/>
    </location>
</feature>
<organism evidence="3 4">
    <name type="scientific">Cardiobacterium valvarum F0432</name>
    <dbReference type="NCBI Taxonomy" id="797473"/>
    <lineage>
        <taxon>Bacteria</taxon>
        <taxon>Pseudomonadati</taxon>
        <taxon>Pseudomonadota</taxon>
        <taxon>Gammaproteobacteria</taxon>
        <taxon>Cardiobacteriales</taxon>
        <taxon>Cardiobacteriaceae</taxon>
        <taxon>Cardiobacterium</taxon>
    </lineage>
</organism>
<keyword evidence="1" id="KW-1133">Transmembrane helix</keyword>
<accession>G9ZF08</accession>
<dbReference type="SUPFAM" id="SSF56300">
    <property type="entry name" value="Metallo-dependent phosphatases"/>
    <property type="match status" value="1"/>
</dbReference>
<gene>
    <name evidence="3" type="ORF">HMPREF9080_01348</name>
</gene>
<evidence type="ECO:0000259" key="2">
    <source>
        <dbReference type="Pfam" id="PF00149"/>
    </source>
</evidence>
<protein>
    <submittedName>
        <fullName evidence="3">Ser/Thr phosphatase family protein</fullName>
    </submittedName>
</protein>
<keyword evidence="1" id="KW-0472">Membrane</keyword>
<dbReference type="Pfam" id="PF00149">
    <property type="entry name" value="Metallophos"/>
    <property type="match status" value="1"/>
</dbReference>
<dbReference type="InterPro" id="IPR029052">
    <property type="entry name" value="Metallo-depent_PP-like"/>
</dbReference>
<dbReference type="Gene3D" id="3.60.21.10">
    <property type="match status" value="1"/>
</dbReference>